<evidence type="ECO:0000256" key="4">
    <source>
        <dbReference type="ARBA" id="ARBA00023002"/>
    </source>
</evidence>
<keyword evidence="3 5" id="KW-0862">Zinc</keyword>
<dbReference type="GO" id="GO:0008743">
    <property type="term" value="F:L-threonine 3-dehydrogenase activity"/>
    <property type="evidence" value="ECO:0007669"/>
    <property type="project" value="UniProtKB-EC"/>
</dbReference>
<evidence type="ECO:0000259" key="6">
    <source>
        <dbReference type="SMART" id="SM00829"/>
    </source>
</evidence>
<protein>
    <submittedName>
        <fullName evidence="7">Threonine 3-dehydrogenase</fullName>
        <ecNumber evidence="7">1.1.1.103</ecNumber>
    </submittedName>
</protein>
<dbReference type="PROSITE" id="PS00059">
    <property type="entry name" value="ADH_ZINC"/>
    <property type="match status" value="1"/>
</dbReference>
<evidence type="ECO:0000256" key="1">
    <source>
        <dbReference type="ARBA" id="ARBA00001947"/>
    </source>
</evidence>
<keyword evidence="4 7" id="KW-0560">Oxidoreductase</keyword>
<dbReference type="InterPro" id="IPR050129">
    <property type="entry name" value="Zn_alcohol_dh"/>
</dbReference>
<evidence type="ECO:0000256" key="3">
    <source>
        <dbReference type="ARBA" id="ARBA00022833"/>
    </source>
</evidence>
<dbReference type="InterPro" id="IPR036291">
    <property type="entry name" value="NAD(P)-bd_dom_sf"/>
</dbReference>
<organism evidence="7 8">
    <name type="scientific">Subtercola frigoramans</name>
    <dbReference type="NCBI Taxonomy" id="120298"/>
    <lineage>
        <taxon>Bacteria</taxon>
        <taxon>Bacillati</taxon>
        <taxon>Actinomycetota</taxon>
        <taxon>Actinomycetes</taxon>
        <taxon>Micrococcales</taxon>
        <taxon>Microbacteriaceae</taxon>
        <taxon>Subtercola</taxon>
    </lineage>
</organism>
<evidence type="ECO:0000256" key="5">
    <source>
        <dbReference type="RuleBase" id="RU361277"/>
    </source>
</evidence>
<dbReference type="Gene3D" id="3.90.180.10">
    <property type="entry name" value="Medium-chain alcohol dehydrogenases, catalytic domain"/>
    <property type="match status" value="1"/>
</dbReference>
<evidence type="ECO:0000313" key="7">
    <source>
        <dbReference type="EMBL" id="MBM7470829.1"/>
    </source>
</evidence>
<sequence>MKAIRKETPTPGVTFVKNLPESAHPLPGQIKIAVAAASVCGTDLGIARYTPAAQAFNLKLPVTMGHEGSGTVVEVGEGVTSFKPGDDVALDSHIACFDCYQCSIGNAHICDRMQLLGLHVDGLFAEFCTVSASAAYKLPQGFPLEAAALLEPAGVAMHALQSTGEPMLGKRVVITGAGPVGLFIAELAKLGGAAKVVVVEPNPWRRAFAESRGAVALEPSENASQAILDLSGNRGGFDVAFEASGHPSGFGTAINALRKAGTYVSVGFGNAPVELDMGEYLNRRGITMVGSFGRRLWSTWDLLVALVAEGRLDLDAFITHRVTLEEFDHALELLSGDSCKVLVIPSAV</sequence>
<reference evidence="7 8" key="1">
    <citation type="submission" date="2021-01" db="EMBL/GenBank/DDBJ databases">
        <title>Sequencing the genomes of 1000 actinobacteria strains.</title>
        <authorList>
            <person name="Klenk H.-P."/>
        </authorList>
    </citation>
    <scope>NUCLEOTIDE SEQUENCE [LARGE SCALE GENOMIC DNA]</scope>
    <source>
        <strain evidence="7 8">DSM 13057</strain>
    </source>
</reference>
<dbReference type="Pfam" id="PF08240">
    <property type="entry name" value="ADH_N"/>
    <property type="match status" value="1"/>
</dbReference>
<dbReference type="SUPFAM" id="SSF51735">
    <property type="entry name" value="NAD(P)-binding Rossmann-fold domains"/>
    <property type="match status" value="1"/>
</dbReference>
<keyword evidence="8" id="KW-1185">Reference proteome</keyword>
<evidence type="ECO:0000313" key="8">
    <source>
        <dbReference type="Proteomes" id="UP000776164"/>
    </source>
</evidence>
<keyword evidence="2 5" id="KW-0479">Metal-binding</keyword>
<dbReference type="Pfam" id="PF00107">
    <property type="entry name" value="ADH_zinc_N"/>
    <property type="match status" value="1"/>
</dbReference>
<comment type="cofactor">
    <cofactor evidence="1 5">
        <name>Zn(2+)</name>
        <dbReference type="ChEBI" id="CHEBI:29105"/>
    </cofactor>
</comment>
<evidence type="ECO:0000256" key="2">
    <source>
        <dbReference type="ARBA" id="ARBA00022723"/>
    </source>
</evidence>
<dbReference type="InterPro" id="IPR020843">
    <property type="entry name" value="ER"/>
</dbReference>
<dbReference type="Proteomes" id="UP000776164">
    <property type="component" value="Unassembled WGS sequence"/>
</dbReference>
<dbReference type="PANTHER" id="PTHR43401">
    <property type="entry name" value="L-THREONINE 3-DEHYDROGENASE"/>
    <property type="match status" value="1"/>
</dbReference>
<comment type="similarity">
    <text evidence="5">Belongs to the zinc-containing alcohol dehydrogenase family.</text>
</comment>
<gene>
    <name evidence="7" type="ORF">JOE66_000463</name>
</gene>
<dbReference type="SUPFAM" id="SSF50129">
    <property type="entry name" value="GroES-like"/>
    <property type="match status" value="1"/>
</dbReference>
<dbReference type="EMBL" id="JAFBBU010000001">
    <property type="protein sequence ID" value="MBM7470829.1"/>
    <property type="molecule type" value="Genomic_DNA"/>
</dbReference>
<dbReference type="InterPro" id="IPR011032">
    <property type="entry name" value="GroES-like_sf"/>
</dbReference>
<dbReference type="EC" id="1.1.1.103" evidence="7"/>
<dbReference type="InterPro" id="IPR002328">
    <property type="entry name" value="ADH_Zn_CS"/>
</dbReference>
<name>A0ABS2L1D0_9MICO</name>
<comment type="caution">
    <text evidence="7">The sequence shown here is derived from an EMBL/GenBank/DDBJ whole genome shotgun (WGS) entry which is preliminary data.</text>
</comment>
<dbReference type="PANTHER" id="PTHR43401:SF2">
    <property type="entry name" value="L-THREONINE 3-DEHYDROGENASE"/>
    <property type="match status" value="1"/>
</dbReference>
<dbReference type="SMART" id="SM00829">
    <property type="entry name" value="PKS_ER"/>
    <property type="match status" value="1"/>
</dbReference>
<dbReference type="InterPro" id="IPR013154">
    <property type="entry name" value="ADH-like_N"/>
</dbReference>
<dbReference type="RefSeq" id="WP_205106525.1">
    <property type="nucleotide sequence ID" value="NZ_BAAAHT010000018.1"/>
</dbReference>
<dbReference type="Gene3D" id="3.40.50.720">
    <property type="entry name" value="NAD(P)-binding Rossmann-like Domain"/>
    <property type="match status" value="1"/>
</dbReference>
<accession>A0ABS2L1D0</accession>
<dbReference type="InterPro" id="IPR013149">
    <property type="entry name" value="ADH-like_C"/>
</dbReference>
<feature type="domain" description="Enoyl reductase (ER)" evidence="6">
    <location>
        <begin position="12"/>
        <end position="343"/>
    </location>
</feature>
<proteinExistence type="inferred from homology"/>